<evidence type="ECO:0000259" key="14">
    <source>
        <dbReference type="Pfam" id="PF00905"/>
    </source>
</evidence>
<dbReference type="GO" id="GO:0008658">
    <property type="term" value="F:penicillin binding"/>
    <property type="evidence" value="ECO:0007669"/>
    <property type="project" value="InterPro"/>
</dbReference>
<keyword evidence="16" id="KW-0132">Cell division</keyword>
<dbReference type="PANTHER" id="PTHR30627">
    <property type="entry name" value="PEPTIDOGLYCAN D,D-TRANSPEPTIDASE"/>
    <property type="match status" value="1"/>
</dbReference>
<evidence type="ECO:0000256" key="2">
    <source>
        <dbReference type="ARBA" id="ARBA00004236"/>
    </source>
</evidence>
<keyword evidence="8" id="KW-0133">Cell shape</keyword>
<evidence type="ECO:0000256" key="4">
    <source>
        <dbReference type="ARBA" id="ARBA00022519"/>
    </source>
</evidence>
<dbReference type="GO" id="GO:0071555">
    <property type="term" value="P:cell wall organization"/>
    <property type="evidence" value="ECO:0007669"/>
    <property type="project" value="UniProtKB-KW"/>
</dbReference>
<dbReference type="InterPro" id="IPR050515">
    <property type="entry name" value="Beta-lactam/transpept"/>
</dbReference>
<evidence type="ECO:0000256" key="10">
    <source>
        <dbReference type="ARBA" id="ARBA00022989"/>
    </source>
</evidence>
<dbReference type="GO" id="GO:0009252">
    <property type="term" value="P:peptidoglycan biosynthetic process"/>
    <property type="evidence" value="ECO:0007669"/>
    <property type="project" value="UniProtKB-KW"/>
</dbReference>
<dbReference type="PANTHER" id="PTHR30627:SF2">
    <property type="entry name" value="PEPTIDOGLYCAN D,D-TRANSPEPTIDASE MRDA"/>
    <property type="match status" value="1"/>
</dbReference>
<dbReference type="InterPro" id="IPR012338">
    <property type="entry name" value="Beta-lactam/transpept-like"/>
</dbReference>
<dbReference type="GO" id="GO:0005886">
    <property type="term" value="C:plasma membrane"/>
    <property type="evidence" value="ECO:0007669"/>
    <property type="project" value="UniProtKB-SubCell"/>
</dbReference>
<evidence type="ECO:0000259" key="15">
    <source>
        <dbReference type="Pfam" id="PF03717"/>
    </source>
</evidence>
<gene>
    <name evidence="16" type="ORF">MNB_SV-3-1298</name>
</gene>
<evidence type="ECO:0000256" key="13">
    <source>
        <dbReference type="SAM" id="Phobius"/>
    </source>
</evidence>
<keyword evidence="11 13" id="KW-0472">Membrane</keyword>
<keyword evidence="16" id="KW-0328">Glycosyltransferase</keyword>
<keyword evidence="4" id="KW-0997">Cell inner membrane</keyword>
<proteinExistence type="predicted"/>
<evidence type="ECO:0000256" key="5">
    <source>
        <dbReference type="ARBA" id="ARBA00022670"/>
    </source>
</evidence>
<dbReference type="Pfam" id="PF03717">
    <property type="entry name" value="PBP_dimer"/>
    <property type="match status" value="1"/>
</dbReference>
<evidence type="ECO:0000256" key="11">
    <source>
        <dbReference type="ARBA" id="ARBA00023136"/>
    </source>
</evidence>
<keyword evidence="6 13" id="KW-0812">Transmembrane</keyword>
<accession>A0A1W1CRS0</accession>
<dbReference type="GO" id="GO:0008360">
    <property type="term" value="P:regulation of cell shape"/>
    <property type="evidence" value="ECO:0007669"/>
    <property type="project" value="UniProtKB-KW"/>
</dbReference>
<dbReference type="AlphaFoldDB" id="A0A1W1CRS0"/>
<dbReference type="EC" id="2.4.1.129" evidence="16"/>
<dbReference type="SUPFAM" id="SSF56519">
    <property type="entry name" value="Penicillin binding protein dimerisation domain"/>
    <property type="match status" value="1"/>
</dbReference>
<keyword evidence="16" id="KW-0808">Transferase</keyword>
<evidence type="ECO:0000256" key="8">
    <source>
        <dbReference type="ARBA" id="ARBA00022960"/>
    </source>
</evidence>
<feature type="domain" description="Penicillin-binding protein transpeptidase" evidence="14">
    <location>
        <begin position="254"/>
        <end position="584"/>
    </location>
</feature>
<evidence type="ECO:0000256" key="9">
    <source>
        <dbReference type="ARBA" id="ARBA00022984"/>
    </source>
</evidence>
<keyword evidence="7" id="KW-0378">Hydrolase</keyword>
<dbReference type="Gene3D" id="3.90.1310.10">
    <property type="entry name" value="Penicillin-binding protein 2a (Domain 2)"/>
    <property type="match status" value="1"/>
</dbReference>
<keyword evidence="9" id="KW-0573">Peptidoglycan synthesis</keyword>
<keyword evidence="3" id="KW-1003">Cell membrane</keyword>
<evidence type="ECO:0000256" key="1">
    <source>
        <dbReference type="ARBA" id="ARBA00004167"/>
    </source>
</evidence>
<dbReference type="GO" id="GO:0051301">
    <property type="term" value="P:cell division"/>
    <property type="evidence" value="ECO:0007669"/>
    <property type="project" value="UniProtKB-KW"/>
</dbReference>
<evidence type="ECO:0000256" key="12">
    <source>
        <dbReference type="ARBA" id="ARBA00023316"/>
    </source>
</evidence>
<name>A0A1W1CRS0_9ZZZZ</name>
<dbReference type="InterPro" id="IPR001460">
    <property type="entry name" value="PCN-bd_Tpept"/>
</dbReference>
<dbReference type="Gene3D" id="3.40.710.10">
    <property type="entry name" value="DD-peptidase/beta-lactamase superfamily"/>
    <property type="match status" value="1"/>
</dbReference>
<evidence type="ECO:0000256" key="6">
    <source>
        <dbReference type="ARBA" id="ARBA00022692"/>
    </source>
</evidence>
<dbReference type="GO" id="GO:0071972">
    <property type="term" value="F:peptidoglycan L,D-transpeptidase activity"/>
    <property type="evidence" value="ECO:0007669"/>
    <property type="project" value="TreeGrafter"/>
</dbReference>
<comment type="subcellular location">
    <subcellularLocation>
        <location evidence="2">Cell membrane</location>
    </subcellularLocation>
    <subcellularLocation>
        <location evidence="1">Membrane</location>
        <topology evidence="1">Single-pass membrane protein</topology>
    </subcellularLocation>
</comment>
<feature type="transmembrane region" description="Helical" evidence="13">
    <location>
        <begin position="5"/>
        <end position="23"/>
    </location>
</feature>
<sequence>MKYKFIIVIFMLFWAVMITRLYHVSIKSNFYYEGLAKENIERKQFIKPIRGEITDTHGKLLAMNQIGFSLSIAPHLKMKAKALNDVINILINTFPGLDKTMMLKVYKKHDSAYNHKYIKVVDFIHYSEMMGAYPKLSLLKNLKIEAETKRYYPYGKYAAHIVGYTGRSNQKENKKDSVVNEVGKVGKSGLERYYNKVLQGELGYEISKVTATNKAIEVLEKKLPKDNKNIELNIDIGLQKMIYERFGKHTGVAIVMRTNGEILAAVSYPSYDPNLFVGGISIKNWKALQSDLAHPFTNKFIHGTYPPGSSIKMGMALAFSKAQPSVLDTSEHCAGYITLGHSKHKFRCWSRWGHGKVGLRRAIRESCDVYFYNKSLKVGIDAIAKNLRTFGLGVKTGIDLPREYRGVIPDKAWKRKRFNQPWYKGETVISSIGQGFDLVTPMQIARYTGLLATSNLAVPHIAKIIDGKRVKPELKHIDFNPYYLDEIRKGMYDVCNVRGGTAFKTMSHLPIVVVGKTGTSQVTSIPQSTKKRLKESELAYFHRSHAWLTTYAPYKNPEIVITMLVEHGGHGGSTAGPMVADIYKWLYTHGYFTKESHSSH</sequence>
<dbReference type="Pfam" id="PF00905">
    <property type="entry name" value="Transpeptidase"/>
    <property type="match status" value="1"/>
</dbReference>
<dbReference type="InterPro" id="IPR036138">
    <property type="entry name" value="PBP_dimer_sf"/>
</dbReference>
<keyword evidence="5" id="KW-0645">Protease</keyword>
<dbReference type="InterPro" id="IPR017790">
    <property type="entry name" value="Penicillin-binding_protein_2"/>
</dbReference>
<keyword evidence="12" id="KW-0961">Cell wall biogenesis/degradation</keyword>
<keyword evidence="16" id="KW-0131">Cell cycle</keyword>
<dbReference type="EMBL" id="FPHI01000040">
    <property type="protein sequence ID" value="SFV68377.1"/>
    <property type="molecule type" value="Genomic_DNA"/>
</dbReference>
<evidence type="ECO:0000256" key="3">
    <source>
        <dbReference type="ARBA" id="ARBA00022475"/>
    </source>
</evidence>
<dbReference type="Gene3D" id="3.30.1390.30">
    <property type="entry name" value="Penicillin-binding protein 2a, domain 3"/>
    <property type="match status" value="1"/>
</dbReference>
<feature type="domain" description="Penicillin-binding protein dimerisation" evidence="15">
    <location>
        <begin position="46"/>
        <end position="219"/>
    </location>
</feature>
<dbReference type="GO" id="GO:0009002">
    <property type="term" value="F:serine-type D-Ala-D-Ala carboxypeptidase activity"/>
    <property type="evidence" value="ECO:0007669"/>
    <property type="project" value="InterPro"/>
</dbReference>
<reference evidence="16" key="1">
    <citation type="submission" date="2016-10" db="EMBL/GenBank/DDBJ databases">
        <authorList>
            <person name="de Groot N.N."/>
        </authorList>
    </citation>
    <scope>NUCLEOTIDE SEQUENCE</scope>
</reference>
<evidence type="ECO:0000313" key="16">
    <source>
        <dbReference type="EMBL" id="SFV68377.1"/>
    </source>
</evidence>
<evidence type="ECO:0000256" key="7">
    <source>
        <dbReference type="ARBA" id="ARBA00022801"/>
    </source>
</evidence>
<dbReference type="GO" id="GO:0006508">
    <property type="term" value="P:proteolysis"/>
    <property type="evidence" value="ECO:0007669"/>
    <property type="project" value="UniProtKB-KW"/>
</dbReference>
<dbReference type="NCBIfam" id="TIGR03423">
    <property type="entry name" value="pbp2_mrdA"/>
    <property type="match status" value="1"/>
</dbReference>
<protein>
    <submittedName>
        <fullName evidence="16">Cell division protein FtsI [Peptidoglycan synthetase]</fullName>
        <ecNumber evidence="16">2.4.1.129</ecNumber>
    </submittedName>
</protein>
<dbReference type="SUPFAM" id="SSF56601">
    <property type="entry name" value="beta-lactamase/transpeptidase-like"/>
    <property type="match status" value="1"/>
</dbReference>
<dbReference type="InterPro" id="IPR005311">
    <property type="entry name" value="PBP_dimer"/>
</dbReference>
<dbReference type="GO" id="GO:0016757">
    <property type="term" value="F:glycosyltransferase activity"/>
    <property type="evidence" value="ECO:0007669"/>
    <property type="project" value="UniProtKB-KW"/>
</dbReference>
<keyword evidence="10 13" id="KW-1133">Transmembrane helix</keyword>
<organism evidence="16">
    <name type="scientific">hydrothermal vent metagenome</name>
    <dbReference type="NCBI Taxonomy" id="652676"/>
    <lineage>
        <taxon>unclassified sequences</taxon>
        <taxon>metagenomes</taxon>
        <taxon>ecological metagenomes</taxon>
    </lineage>
</organism>